<dbReference type="REBASE" id="206913">
    <property type="entry name" value="Aci21ORF19640P"/>
</dbReference>
<dbReference type="Proteomes" id="UP000218287">
    <property type="component" value="Chromosome"/>
</dbReference>
<reference evidence="1 2" key="1">
    <citation type="submission" date="2017-06" db="EMBL/GenBank/DDBJ databases">
        <title>Genome sequencing of cyanobaciteial culture collection at National Institute for Environmental Studies (NIES).</title>
        <authorList>
            <person name="Hirose Y."/>
            <person name="Shimura Y."/>
            <person name="Fujisawa T."/>
            <person name="Nakamura Y."/>
            <person name="Kawachi M."/>
        </authorList>
    </citation>
    <scope>NUCLEOTIDE SEQUENCE [LARGE SCALE GENOMIC DNA]</scope>
    <source>
        <strain evidence="1 2">NIES-21</strain>
    </source>
</reference>
<evidence type="ECO:0000313" key="1">
    <source>
        <dbReference type="EMBL" id="BAY16140.1"/>
    </source>
</evidence>
<proteinExistence type="predicted"/>
<organism evidence="1 2">
    <name type="scientific">Anabaenopsis circularis NIES-21</name>
    <dbReference type="NCBI Taxonomy" id="1085406"/>
    <lineage>
        <taxon>Bacteria</taxon>
        <taxon>Bacillati</taxon>
        <taxon>Cyanobacteriota</taxon>
        <taxon>Cyanophyceae</taxon>
        <taxon>Nostocales</taxon>
        <taxon>Nodulariaceae</taxon>
        <taxon>Anabaenopsis</taxon>
    </lineage>
</organism>
<dbReference type="CDD" id="cd22315">
    <property type="entry name" value="BsoBI-like"/>
    <property type="match status" value="1"/>
</dbReference>
<dbReference type="SUPFAM" id="SSF52980">
    <property type="entry name" value="Restriction endonuclease-like"/>
    <property type="match status" value="1"/>
</dbReference>
<dbReference type="Pfam" id="PF09194">
    <property type="entry name" value="Endonuc-BsobI"/>
    <property type="match status" value="1"/>
</dbReference>
<dbReference type="OrthoDB" id="1551434at2"/>
<dbReference type="AlphaFoldDB" id="A0A1Z4GF50"/>
<dbReference type="GO" id="GO:0009036">
    <property type="term" value="F:type II site-specific deoxyribonuclease activity"/>
    <property type="evidence" value="ECO:0007669"/>
    <property type="project" value="InterPro"/>
</dbReference>
<dbReference type="InterPro" id="IPR043091">
    <property type="entry name" value="Restr_endonucII_AvaI/BsoBI_hel"/>
</dbReference>
<dbReference type="InterPro" id="IPR015277">
    <property type="entry name" value="Restrct_endonuc_II_AvaI/BsoBI"/>
</dbReference>
<dbReference type="InterPro" id="IPR011335">
    <property type="entry name" value="Restrct_endonuc-II-like"/>
</dbReference>
<evidence type="ECO:0000313" key="2">
    <source>
        <dbReference type="Proteomes" id="UP000218287"/>
    </source>
</evidence>
<keyword evidence="2" id="KW-1185">Reference proteome</keyword>
<name>A0A1Z4GF50_9CYAN</name>
<accession>A0A1Z4GF50</accession>
<protein>
    <submittedName>
        <fullName evidence="1">Type II site-specific deoxyribonuclease</fullName>
    </submittedName>
</protein>
<dbReference type="Gene3D" id="1.10.238.90">
    <property type="entry name" value="Restriction endonuclease BsobI, helical domain"/>
    <property type="match status" value="1"/>
</dbReference>
<gene>
    <name evidence="1" type="ORF">NIES21_19630</name>
</gene>
<dbReference type="GO" id="GO:0003677">
    <property type="term" value="F:DNA binding"/>
    <property type="evidence" value="ECO:0007669"/>
    <property type="project" value="InterPro"/>
</dbReference>
<dbReference type="EMBL" id="AP018174">
    <property type="protein sequence ID" value="BAY16140.1"/>
    <property type="molecule type" value="Genomic_DNA"/>
</dbReference>
<sequence length="322" mass="35164">MSSHRNHLQSSNDLVTTYEATRAGFVALALEKNRRATPYVAEARALKEAASQAASPADLLNAKGIEMGLFTAAGLSDKSLAHLKTEDKIEAINGLIKNFLEPAGTNFVEELVFRFLLTRGDTLGGSMRNVGGALAQRKLTRAILSTLMIAGKRYHWQHSKTKKWIAMTNDDTEIELSLRGINWESDFGNRTLIYNLTVPLVKSNVDLCLFNLAPTELAANQSNAIDPSAVAPYVIALGELKGGIDPAGADEHWKTAQAALNRIREAFSRVGYTPFTFFVGSAIAKRMAGEIWNQLENGTLSNAANLNEENQVASISRWLCNL</sequence>
<dbReference type="GO" id="GO:0009307">
    <property type="term" value="P:DNA restriction-modification system"/>
    <property type="evidence" value="ECO:0007669"/>
    <property type="project" value="InterPro"/>
</dbReference>
<dbReference type="Gene3D" id="3.40.91.10">
    <property type="match status" value="1"/>
</dbReference>